<proteinExistence type="inferred from homology"/>
<evidence type="ECO:0000256" key="7">
    <source>
        <dbReference type="SAM" id="SignalP"/>
    </source>
</evidence>
<keyword evidence="10" id="KW-1185">Reference proteome</keyword>
<feature type="domain" description="RagB/SusD" evidence="8">
    <location>
        <begin position="378"/>
        <end position="538"/>
    </location>
</feature>
<keyword evidence="5" id="KW-0998">Cell outer membrane</keyword>
<dbReference type="Gene3D" id="1.25.40.10">
    <property type="entry name" value="Tetratricopeptide repeat domain"/>
    <property type="match status" value="1"/>
</dbReference>
<evidence type="ECO:0000256" key="3">
    <source>
        <dbReference type="ARBA" id="ARBA00022729"/>
    </source>
</evidence>
<dbReference type="Gene3D" id="1.10.3780.10">
    <property type="entry name" value="SusD-like"/>
    <property type="match status" value="1"/>
</dbReference>
<accession>A0ABU3TJI3</accession>
<dbReference type="RefSeq" id="WP_315998998.1">
    <property type="nucleotide sequence ID" value="NZ_JAWDJT010000009.1"/>
</dbReference>
<dbReference type="Gene3D" id="1.25.40.390">
    <property type="match status" value="1"/>
</dbReference>
<dbReference type="SUPFAM" id="SSF48452">
    <property type="entry name" value="TPR-like"/>
    <property type="match status" value="1"/>
</dbReference>
<evidence type="ECO:0000259" key="8">
    <source>
        <dbReference type="Pfam" id="PF07980"/>
    </source>
</evidence>
<evidence type="ECO:0000313" key="10">
    <source>
        <dbReference type="Proteomes" id="UP001250698"/>
    </source>
</evidence>
<comment type="caution">
    <text evidence="9">The sequence shown here is derived from an EMBL/GenBank/DDBJ whole genome shotgun (WGS) entry which is preliminary data.</text>
</comment>
<keyword evidence="4" id="KW-0472">Membrane</keyword>
<dbReference type="CDD" id="cd08977">
    <property type="entry name" value="SusD"/>
    <property type="match status" value="1"/>
</dbReference>
<protein>
    <submittedName>
        <fullName evidence="9">RagB/SusD family nutrient uptake outer membrane protein</fullName>
    </submittedName>
</protein>
<evidence type="ECO:0000313" key="9">
    <source>
        <dbReference type="EMBL" id="MDU0371536.1"/>
    </source>
</evidence>
<dbReference type="Pfam" id="PF07980">
    <property type="entry name" value="SusD_RagB"/>
    <property type="match status" value="1"/>
</dbReference>
<gene>
    <name evidence="9" type="ORF">ROI90_14095</name>
</gene>
<name>A0ABU3TJI3_9BACT</name>
<sequence length="538" mass="59042">MNRNTFTRMLGMLALTAGLSSLTTSCINDLDQIPDYSANSEVVYRDPAQIEQVLARLYATFAVSGQSGPAGSPDITGIDEGFSNYIRQYWQLQEITTDEAVLGWNDGNLPSVNTLQWNADNEFVRATYDRIYYEIGLCNEFIRQTTDAKLSERGITGDAANTVRTYRAEARLLRALCYWHAIDLFGGGPFATEEAAIGTNPIYRTRAELFTFVESELLALDSGTELLAPRAVYGRADQAMCWTLLTKLYLNAQVYTGTAKNTEAITYAKKVLAAGYTLSPVYANLFLADNSTSSAKNEIIFPVTFDGLRTKTFGGMTFLVHAPVGRGVSPTSAGINNGWAGLRAKQNLTQIFSRSNADDSRRAMLFTRGQNPNVDSLDQFSSGPLVTKWRNVTSTGKGGSDSQEQGGEGNFADTDYPMFRLADVQLMYAEAVLRGGSGGSVAQATTYVNDLRTRAKAPAVTTLALNDILDERARELFWEGHRRTDLIRFGRYTTGNNWPFKGGVRAGRDVEATRVLFPIPNTDIVANPNLAGRQNPGY</sequence>
<dbReference type="Proteomes" id="UP001250698">
    <property type="component" value="Unassembled WGS sequence"/>
</dbReference>
<reference evidence="9 10" key="1">
    <citation type="submission" date="2023-10" db="EMBL/GenBank/DDBJ databases">
        <title>Hymenobacter endophyticus sp. nov., an isolate from the leaf tissues of wheat.</title>
        <authorList>
            <person name="Dai Y."/>
        </authorList>
    </citation>
    <scope>NUCLEOTIDE SEQUENCE [LARGE SCALE GENOMIC DNA]</scope>
    <source>
        <strain evidence="9 10">ZK17L-C2</strain>
    </source>
</reference>
<evidence type="ECO:0000256" key="6">
    <source>
        <dbReference type="SAM" id="MobiDB-lite"/>
    </source>
</evidence>
<dbReference type="InterPro" id="IPR012944">
    <property type="entry name" value="SusD_RagB_dom"/>
</dbReference>
<organism evidence="9 10">
    <name type="scientific">Hymenobacter endophyticus</name>
    <dbReference type="NCBI Taxonomy" id="3076335"/>
    <lineage>
        <taxon>Bacteria</taxon>
        <taxon>Pseudomonadati</taxon>
        <taxon>Bacteroidota</taxon>
        <taxon>Cytophagia</taxon>
        <taxon>Cytophagales</taxon>
        <taxon>Hymenobacteraceae</taxon>
        <taxon>Hymenobacter</taxon>
    </lineage>
</organism>
<evidence type="ECO:0000256" key="1">
    <source>
        <dbReference type="ARBA" id="ARBA00004442"/>
    </source>
</evidence>
<dbReference type="PROSITE" id="PS51257">
    <property type="entry name" value="PROKAR_LIPOPROTEIN"/>
    <property type="match status" value="1"/>
</dbReference>
<dbReference type="EMBL" id="JAWDJT010000009">
    <property type="protein sequence ID" value="MDU0371536.1"/>
    <property type="molecule type" value="Genomic_DNA"/>
</dbReference>
<keyword evidence="3 7" id="KW-0732">Signal</keyword>
<evidence type="ECO:0000256" key="4">
    <source>
        <dbReference type="ARBA" id="ARBA00023136"/>
    </source>
</evidence>
<comment type="subcellular location">
    <subcellularLocation>
        <location evidence="1">Cell outer membrane</location>
    </subcellularLocation>
</comment>
<feature type="signal peptide" evidence="7">
    <location>
        <begin position="1"/>
        <end position="25"/>
    </location>
</feature>
<dbReference type="InterPro" id="IPR011990">
    <property type="entry name" value="TPR-like_helical_dom_sf"/>
</dbReference>
<feature type="chain" id="PRO_5047022805" evidence="7">
    <location>
        <begin position="26"/>
        <end position="538"/>
    </location>
</feature>
<feature type="region of interest" description="Disordered" evidence="6">
    <location>
        <begin position="392"/>
        <end position="412"/>
    </location>
</feature>
<evidence type="ECO:0000256" key="5">
    <source>
        <dbReference type="ARBA" id="ARBA00023237"/>
    </source>
</evidence>
<evidence type="ECO:0000256" key="2">
    <source>
        <dbReference type="ARBA" id="ARBA00006275"/>
    </source>
</evidence>
<comment type="similarity">
    <text evidence="2">Belongs to the SusD family.</text>
</comment>